<evidence type="ECO:0000313" key="3">
    <source>
        <dbReference type="EMBL" id="SHI94369.1"/>
    </source>
</evidence>
<gene>
    <name evidence="3" type="ORF">SAMN02745163_01072</name>
</gene>
<feature type="transmembrane region" description="Helical" evidence="1">
    <location>
        <begin position="80"/>
        <end position="105"/>
    </location>
</feature>
<dbReference type="Pfam" id="PF02517">
    <property type="entry name" value="Rce1-like"/>
    <property type="match status" value="1"/>
</dbReference>
<feature type="transmembrane region" description="Helical" evidence="1">
    <location>
        <begin position="125"/>
        <end position="146"/>
    </location>
</feature>
<dbReference type="PANTHER" id="PTHR35797:SF1">
    <property type="entry name" value="PROTEASE"/>
    <property type="match status" value="1"/>
</dbReference>
<evidence type="ECO:0000256" key="1">
    <source>
        <dbReference type="SAM" id="Phobius"/>
    </source>
</evidence>
<reference evidence="3 4" key="1">
    <citation type="submission" date="2016-11" db="EMBL/GenBank/DDBJ databases">
        <authorList>
            <person name="Jaros S."/>
            <person name="Januszkiewicz K."/>
            <person name="Wedrychowicz H."/>
        </authorList>
    </citation>
    <scope>NUCLEOTIDE SEQUENCE [LARGE SCALE GENOMIC DNA]</scope>
    <source>
        <strain evidence="3 4">DSM 21758</strain>
    </source>
</reference>
<sequence length="270" mass="31407">MVIIKILKEHQIVAYLIMTFLFTWIFWGIAFTSISLNGPFRILGSFMPSVMAIIFTSYYDGFIGIKKLLRKLSIWRVNPFFVVFIFLYTSITIYIPSFICSIIGVDYKIYINDHISSFQLNSPSTILICFFAIIIFGGPLGEELGWRGFVLPKLQQKVNPLISSIIIGIIWTSWHIPMFYFHVPGYDISFISYLLETIYLAIIFTWVYNNTKGSLLIIILYHSIDNFIMAICFNAFMESFNIYTALWWGGRLIILVFIIFDMSRKTVKQL</sequence>
<dbReference type="STRING" id="1121302.SAMN02745163_01072"/>
<feature type="transmembrane region" description="Helical" evidence="1">
    <location>
        <begin position="158"/>
        <end position="176"/>
    </location>
</feature>
<dbReference type="AlphaFoldDB" id="A0A1M6F9T5"/>
<name>A0A1M6F9T5_9CLOT</name>
<evidence type="ECO:0000259" key="2">
    <source>
        <dbReference type="Pfam" id="PF02517"/>
    </source>
</evidence>
<organism evidence="3 4">
    <name type="scientific">Clostridium cavendishii DSM 21758</name>
    <dbReference type="NCBI Taxonomy" id="1121302"/>
    <lineage>
        <taxon>Bacteria</taxon>
        <taxon>Bacillati</taxon>
        <taxon>Bacillota</taxon>
        <taxon>Clostridia</taxon>
        <taxon>Eubacteriales</taxon>
        <taxon>Clostridiaceae</taxon>
        <taxon>Clostridium</taxon>
    </lineage>
</organism>
<keyword evidence="4" id="KW-1185">Reference proteome</keyword>
<dbReference type="GO" id="GO:0004175">
    <property type="term" value="F:endopeptidase activity"/>
    <property type="evidence" value="ECO:0007669"/>
    <property type="project" value="UniProtKB-ARBA"/>
</dbReference>
<feature type="transmembrane region" description="Helical" evidence="1">
    <location>
        <begin position="242"/>
        <end position="260"/>
    </location>
</feature>
<feature type="transmembrane region" description="Helical" evidence="1">
    <location>
        <begin position="12"/>
        <end position="34"/>
    </location>
</feature>
<feature type="transmembrane region" description="Helical" evidence="1">
    <location>
        <begin position="40"/>
        <end position="59"/>
    </location>
</feature>
<keyword evidence="1" id="KW-0812">Transmembrane</keyword>
<evidence type="ECO:0000313" key="4">
    <source>
        <dbReference type="Proteomes" id="UP000184310"/>
    </source>
</evidence>
<feature type="transmembrane region" description="Helical" evidence="1">
    <location>
        <begin position="188"/>
        <end position="208"/>
    </location>
</feature>
<keyword evidence="1" id="KW-0472">Membrane</keyword>
<dbReference type="Proteomes" id="UP000184310">
    <property type="component" value="Unassembled WGS sequence"/>
</dbReference>
<dbReference type="GO" id="GO:0080120">
    <property type="term" value="P:CAAX-box protein maturation"/>
    <property type="evidence" value="ECO:0007669"/>
    <property type="project" value="UniProtKB-ARBA"/>
</dbReference>
<keyword evidence="1" id="KW-1133">Transmembrane helix</keyword>
<feature type="transmembrane region" description="Helical" evidence="1">
    <location>
        <begin position="215"/>
        <end position="236"/>
    </location>
</feature>
<dbReference type="InterPro" id="IPR003675">
    <property type="entry name" value="Rce1/LyrA-like_dom"/>
</dbReference>
<feature type="domain" description="CAAX prenyl protease 2/Lysostaphin resistance protein A-like" evidence="2">
    <location>
        <begin position="127"/>
        <end position="228"/>
    </location>
</feature>
<proteinExistence type="predicted"/>
<dbReference type="PANTHER" id="PTHR35797">
    <property type="entry name" value="PROTEASE-RELATED"/>
    <property type="match status" value="1"/>
</dbReference>
<accession>A0A1M6F9T5</accession>
<dbReference type="InterPro" id="IPR042150">
    <property type="entry name" value="MmRce1-like"/>
</dbReference>
<dbReference type="OrthoDB" id="9777755at2"/>
<protein>
    <recommendedName>
        <fullName evidence="2">CAAX prenyl protease 2/Lysostaphin resistance protein A-like domain-containing protein</fullName>
    </recommendedName>
</protein>
<dbReference type="EMBL" id="FQZB01000005">
    <property type="protein sequence ID" value="SHI94369.1"/>
    <property type="molecule type" value="Genomic_DNA"/>
</dbReference>